<protein>
    <submittedName>
        <fullName evidence="1">Uncharacterized protein</fullName>
    </submittedName>
</protein>
<sequence>MADKDVTQGCYSLDIDEKLHQYGLRLADNGRSVVWKSDNPRHPRNWSTARKVYDVSWVIFLDLFSSVISNAGISADEIRRWIFYVAAIISGAFTVALMTIRESRPPLVLEKELLKLPTSIRGEGKESLQSFNPDHVPDLTTFVTVFLVRPLRLLVTEPIVFLVSILGPIPYAITYLFSQALPDVYTSFGFTTTQTHLPFLAISIGAVLILISRWYNEYNIAKHIRLNLPIHPELQLLGLVIAAPVLAGGLWLFAWTIPPQVPGLHWIIPTIGLVCVGYAGGEFPTVLTGYLADSYRGYSSSAFAALSLIRVILAATFPLFSPKMFANLGPNVAVSVLAALATAFCAVPPLLRIYGKKIRARSRFAQESLVLYNLTTVDKGGY</sequence>
<gene>
    <name evidence="1" type="ORF">N8T08_005107</name>
</gene>
<dbReference type="Proteomes" id="UP001177260">
    <property type="component" value="Unassembled WGS sequence"/>
</dbReference>
<evidence type="ECO:0000313" key="2">
    <source>
        <dbReference type="Proteomes" id="UP001177260"/>
    </source>
</evidence>
<accession>A0ACC3BFX8</accession>
<reference evidence="1 2" key="1">
    <citation type="journal article" date="2023" name="ACS Omega">
        <title>Identification of the Neoaspergillic Acid Biosynthesis Gene Cluster by Establishing an In Vitro CRISPR-Ribonucleoprotein Genetic System in Aspergillus melleus.</title>
        <authorList>
            <person name="Yuan B."/>
            <person name="Grau M.F."/>
            <person name="Murata R.M."/>
            <person name="Torok T."/>
            <person name="Venkateswaran K."/>
            <person name="Stajich J.E."/>
            <person name="Wang C.C.C."/>
        </authorList>
    </citation>
    <scope>NUCLEOTIDE SEQUENCE [LARGE SCALE GENOMIC DNA]</scope>
    <source>
        <strain evidence="1 2">IMV 1140</strain>
    </source>
</reference>
<name>A0ACC3BFX8_9EURO</name>
<keyword evidence="2" id="KW-1185">Reference proteome</keyword>
<evidence type="ECO:0000313" key="1">
    <source>
        <dbReference type="EMBL" id="KAK1149558.1"/>
    </source>
</evidence>
<dbReference type="EMBL" id="JAOPJF010000003">
    <property type="protein sequence ID" value="KAK1149558.1"/>
    <property type="molecule type" value="Genomic_DNA"/>
</dbReference>
<comment type="caution">
    <text evidence="1">The sequence shown here is derived from an EMBL/GenBank/DDBJ whole genome shotgun (WGS) entry which is preliminary data.</text>
</comment>
<proteinExistence type="predicted"/>
<organism evidence="1 2">
    <name type="scientific">Aspergillus melleus</name>
    <dbReference type="NCBI Taxonomy" id="138277"/>
    <lineage>
        <taxon>Eukaryota</taxon>
        <taxon>Fungi</taxon>
        <taxon>Dikarya</taxon>
        <taxon>Ascomycota</taxon>
        <taxon>Pezizomycotina</taxon>
        <taxon>Eurotiomycetes</taxon>
        <taxon>Eurotiomycetidae</taxon>
        <taxon>Eurotiales</taxon>
        <taxon>Aspergillaceae</taxon>
        <taxon>Aspergillus</taxon>
        <taxon>Aspergillus subgen. Circumdati</taxon>
    </lineage>
</organism>